<dbReference type="Proteomes" id="UP000295146">
    <property type="component" value="Unassembled WGS sequence"/>
</dbReference>
<evidence type="ECO:0000313" key="6">
    <source>
        <dbReference type="EMBL" id="TDW71046.1"/>
    </source>
</evidence>
<sequence length="433" mass="43311">MTDPTRPGPVPALGEWDGTRGPAGAAVRPDPSARAGDGRSIPSPRMRDARPIPPPRAERGAGFRVVVASDKFKGTLTSSEVAAAVGAGVRRVHPDATVVSVPVADGGDGTLAAAVGAGYELVPVVASGPTGEPVKSGYARRGDTAVVELADVSGLVRLPGGVPAPLTATSYGTGELIAAAVAAGCTRIILGIGGSASTDGGAGLIAGMSQSPGVTPQLVGWPPGISGANPPSQGSTLALRDRLRGVRVVVACDVDNPLTGARGAAVVYGPQKGATPAQVVELDGRLSAWADQVAELTGRDLRDVPGAGAAGGVGFAALALLDAELRPGIELVLEMVGFDEQLAGADLVITGEGALDEQTLHGKAVAGVAAKAAGIPVVAVCGINRLASNQLQEAGVRAAYALTELEPDVQRCIAEPKPLLEQLGERIAVEHLR</sequence>
<protein>
    <submittedName>
        <fullName evidence="6">Glycerate kinase</fullName>
    </submittedName>
</protein>
<organism evidence="6 7">
    <name type="scientific">Kribbella pratensis</name>
    <dbReference type="NCBI Taxonomy" id="2512112"/>
    <lineage>
        <taxon>Bacteria</taxon>
        <taxon>Bacillati</taxon>
        <taxon>Actinomycetota</taxon>
        <taxon>Actinomycetes</taxon>
        <taxon>Propionibacteriales</taxon>
        <taxon>Kribbellaceae</taxon>
        <taxon>Kribbella</taxon>
    </lineage>
</organism>
<comment type="caution">
    <text evidence="6">The sequence shown here is derived from an EMBL/GenBank/DDBJ whole genome shotgun (WGS) entry which is preliminary data.</text>
</comment>
<feature type="compositionally biased region" description="Basic and acidic residues" evidence="5">
    <location>
        <begin position="45"/>
        <end position="58"/>
    </location>
</feature>
<dbReference type="InterPro" id="IPR004381">
    <property type="entry name" value="Glycerate_kinase"/>
</dbReference>
<evidence type="ECO:0000256" key="4">
    <source>
        <dbReference type="PIRNR" id="PIRNR006078"/>
    </source>
</evidence>
<comment type="similarity">
    <text evidence="1 4">Belongs to the glycerate kinase type-1 family.</text>
</comment>
<dbReference type="InterPro" id="IPR018197">
    <property type="entry name" value="Glycerate_kinase_RE-like"/>
</dbReference>
<evidence type="ECO:0000256" key="5">
    <source>
        <dbReference type="SAM" id="MobiDB-lite"/>
    </source>
</evidence>
<evidence type="ECO:0000313" key="7">
    <source>
        <dbReference type="Proteomes" id="UP000295146"/>
    </source>
</evidence>
<dbReference type="GO" id="GO:0031388">
    <property type="term" value="P:organic acid phosphorylation"/>
    <property type="evidence" value="ECO:0007669"/>
    <property type="project" value="UniProtKB-UniRule"/>
</dbReference>
<dbReference type="SUPFAM" id="SSF110738">
    <property type="entry name" value="Glycerate kinase I"/>
    <property type="match status" value="1"/>
</dbReference>
<keyword evidence="3 4" id="KW-0418">Kinase</keyword>
<dbReference type="EMBL" id="SODP01000002">
    <property type="protein sequence ID" value="TDW71046.1"/>
    <property type="molecule type" value="Genomic_DNA"/>
</dbReference>
<evidence type="ECO:0000256" key="3">
    <source>
        <dbReference type="ARBA" id="ARBA00022777"/>
    </source>
</evidence>
<dbReference type="Gene3D" id="3.90.1510.10">
    <property type="entry name" value="Glycerate kinase, domain 2"/>
    <property type="match status" value="1"/>
</dbReference>
<dbReference type="AlphaFoldDB" id="A0A4R8C5E3"/>
<name>A0A4R8C5E3_9ACTN</name>
<dbReference type="InterPro" id="IPR018193">
    <property type="entry name" value="Glyc_kinase_flavodox-like_fold"/>
</dbReference>
<dbReference type="InterPro" id="IPR036129">
    <property type="entry name" value="Glycerate_kinase_sf"/>
</dbReference>
<dbReference type="NCBIfam" id="TIGR00045">
    <property type="entry name" value="glycerate kinase"/>
    <property type="match status" value="1"/>
</dbReference>
<dbReference type="PANTHER" id="PTHR21599:SF0">
    <property type="entry name" value="GLYCERATE KINASE"/>
    <property type="match status" value="1"/>
</dbReference>
<dbReference type="PIRSF" id="PIRSF006078">
    <property type="entry name" value="GlxK"/>
    <property type="match status" value="1"/>
</dbReference>
<feature type="compositionally biased region" description="Pro residues" evidence="5">
    <location>
        <begin position="1"/>
        <end position="10"/>
    </location>
</feature>
<dbReference type="PANTHER" id="PTHR21599">
    <property type="entry name" value="GLYCERATE KINASE"/>
    <property type="match status" value="1"/>
</dbReference>
<dbReference type="Gene3D" id="3.40.50.10350">
    <property type="entry name" value="Glycerate kinase, domain 1"/>
    <property type="match status" value="1"/>
</dbReference>
<keyword evidence="2 4" id="KW-0808">Transferase</keyword>
<reference evidence="6 7" key="1">
    <citation type="submission" date="2019-03" db="EMBL/GenBank/DDBJ databases">
        <title>Genomic Encyclopedia of Type Strains, Phase III (KMG-III): the genomes of soil and plant-associated and newly described type strains.</title>
        <authorList>
            <person name="Whitman W."/>
        </authorList>
    </citation>
    <scope>NUCLEOTIDE SEQUENCE [LARGE SCALE GENOMIC DNA]</scope>
    <source>
        <strain evidence="6 7">VKM Ac-2573</strain>
    </source>
</reference>
<proteinExistence type="inferred from homology"/>
<keyword evidence="7" id="KW-1185">Reference proteome</keyword>
<feature type="region of interest" description="Disordered" evidence="5">
    <location>
        <begin position="1"/>
        <end position="58"/>
    </location>
</feature>
<accession>A0A4R8C5E3</accession>
<evidence type="ECO:0000256" key="2">
    <source>
        <dbReference type="ARBA" id="ARBA00022679"/>
    </source>
</evidence>
<dbReference type="GO" id="GO:0008887">
    <property type="term" value="F:glycerate kinase activity"/>
    <property type="evidence" value="ECO:0007669"/>
    <property type="project" value="UniProtKB-UniRule"/>
</dbReference>
<dbReference type="Pfam" id="PF02595">
    <property type="entry name" value="Gly_kinase"/>
    <property type="match status" value="1"/>
</dbReference>
<gene>
    <name evidence="6" type="ORF">EV653_5116</name>
</gene>
<evidence type="ECO:0000256" key="1">
    <source>
        <dbReference type="ARBA" id="ARBA00006284"/>
    </source>
</evidence>